<dbReference type="EMBL" id="HACG01005806">
    <property type="protein sequence ID" value="CEK52671.1"/>
    <property type="molecule type" value="Transcribed_RNA"/>
</dbReference>
<protein>
    <submittedName>
        <fullName evidence="1">Uncharacterized protein</fullName>
    </submittedName>
</protein>
<dbReference type="AlphaFoldDB" id="A0A0B6YA17"/>
<gene>
    <name evidence="1" type="primary">ORF17643</name>
</gene>
<reference evidence="1" key="1">
    <citation type="submission" date="2014-12" db="EMBL/GenBank/DDBJ databases">
        <title>Insight into the proteome of Arion vulgaris.</title>
        <authorList>
            <person name="Aradska J."/>
            <person name="Bulat T."/>
            <person name="Smidak R."/>
            <person name="Sarate P."/>
            <person name="Gangsoo J."/>
            <person name="Sialana F."/>
            <person name="Bilban M."/>
            <person name="Lubec G."/>
        </authorList>
    </citation>
    <scope>NUCLEOTIDE SEQUENCE</scope>
    <source>
        <tissue evidence="1">Skin</tissue>
    </source>
</reference>
<sequence>TFGGELDLVKHLSSCRKNSGHPYFIPINKFFMGHLPFRFHDLDIVDCIKALANLTVRISVSAVSKNRPEKVPGTNNPFPTYNTAKGRMMRVGTGCICGVDRFTPGNSSQRTCTCSICLNSTTQMLEFANICISTAAHVVFDDTEGVDTTCHLFFDSNETPQSCSDVVTLKGMSRVESNLEGDTCKLIHVTHD</sequence>
<name>A0A0B6YA17_9EUPU</name>
<organism evidence="1">
    <name type="scientific">Arion vulgaris</name>
    <dbReference type="NCBI Taxonomy" id="1028688"/>
    <lineage>
        <taxon>Eukaryota</taxon>
        <taxon>Metazoa</taxon>
        <taxon>Spiralia</taxon>
        <taxon>Lophotrochozoa</taxon>
        <taxon>Mollusca</taxon>
        <taxon>Gastropoda</taxon>
        <taxon>Heterobranchia</taxon>
        <taxon>Euthyneura</taxon>
        <taxon>Panpulmonata</taxon>
        <taxon>Eupulmonata</taxon>
        <taxon>Stylommatophora</taxon>
        <taxon>Helicina</taxon>
        <taxon>Arionoidea</taxon>
        <taxon>Arionidae</taxon>
        <taxon>Arion</taxon>
    </lineage>
</organism>
<evidence type="ECO:0000313" key="1">
    <source>
        <dbReference type="EMBL" id="CEK52671.1"/>
    </source>
</evidence>
<accession>A0A0B6YA17</accession>
<proteinExistence type="predicted"/>
<feature type="non-terminal residue" evidence="1">
    <location>
        <position position="1"/>
    </location>
</feature>
<feature type="non-terminal residue" evidence="1">
    <location>
        <position position="192"/>
    </location>
</feature>